<dbReference type="PANTHER" id="PTHR34339">
    <property type="entry name" value="STIMULATOR OF INTERFERON GENES PROTEIN"/>
    <property type="match status" value="1"/>
</dbReference>
<dbReference type="AlphaFoldDB" id="A0A836G8V6"/>
<dbReference type="PANTHER" id="PTHR34339:SF1">
    <property type="entry name" value="STIMULATOR OF INTERFERON GENES PROTEIN"/>
    <property type="match status" value="1"/>
</dbReference>
<keyword evidence="2 5" id="KW-0812">Transmembrane</keyword>
<dbReference type="Gene3D" id="1.20.5.5200">
    <property type="match status" value="1"/>
</dbReference>
<name>A0A836G8V6_9HYME</name>
<feature type="domain" description="STING transmembrane" evidence="7">
    <location>
        <begin position="48"/>
        <end position="162"/>
    </location>
</feature>
<dbReference type="EMBL" id="JAANIB010004660">
    <property type="protein sequence ID" value="KAG5333870.1"/>
    <property type="molecule type" value="Genomic_DNA"/>
</dbReference>
<dbReference type="GO" id="GO:0061507">
    <property type="term" value="F:2',3'-cyclic GMP-AMP binding"/>
    <property type="evidence" value="ECO:0007669"/>
    <property type="project" value="TreeGrafter"/>
</dbReference>
<evidence type="ECO:0000256" key="5">
    <source>
        <dbReference type="SAM" id="Phobius"/>
    </source>
</evidence>
<feature type="non-terminal residue" evidence="8">
    <location>
        <position position="375"/>
    </location>
</feature>
<dbReference type="GO" id="GO:0016239">
    <property type="term" value="P:positive regulation of macroautophagy"/>
    <property type="evidence" value="ECO:0007669"/>
    <property type="project" value="TreeGrafter"/>
</dbReference>
<dbReference type="GO" id="GO:0061709">
    <property type="term" value="P:reticulophagy"/>
    <property type="evidence" value="ECO:0007669"/>
    <property type="project" value="TreeGrafter"/>
</dbReference>
<comment type="caution">
    <text evidence="8">The sequence shown here is derived from an EMBL/GenBank/DDBJ whole genome shotgun (WGS) entry which is preliminary data.</text>
</comment>
<feature type="transmembrane region" description="Helical" evidence="5">
    <location>
        <begin position="128"/>
        <end position="151"/>
    </location>
</feature>
<dbReference type="GO" id="GO:0045087">
    <property type="term" value="P:innate immune response"/>
    <property type="evidence" value="ECO:0007669"/>
    <property type="project" value="TreeGrafter"/>
</dbReference>
<organism evidence="8 9">
    <name type="scientific">Acromyrmex heyeri</name>
    <dbReference type="NCBI Taxonomy" id="230685"/>
    <lineage>
        <taxon>Eukaryota</taxon>
        <taxon>Metazoa</taxon>
        <taxon>Ecdysozoa</taxon>
        <taxon>Arthropoda</taxon>
        <taxon>Hexapoda</taxon>
        <taxon>Insecta</taxon>
        <taxon>Pterygota</taxon>
        <taxon>Neoptera</taxon>
        <taxon>Endopterygota</taxon>
        <taxon>Hymenoptera</taxon>
        <taxon>Apocrita</taxon>
        <taxon>Aculeata</taxon>
        <taxon>Formicoidea</taxon>
        <taxon>Formicidae</taxon>
        <taxon>Myrmicinae</taxon>
        <taxon>Acromyrmex</taxon>
    </lineage>
</organism>
<comment type="subcellular location">
    <subcellularLocation>
        <location evidence="1">Membrane</location>
        <topology evidence="1">Multi-pass membrane protein</topology>
    </subcellularLocation>
</comment>
<dbReference type="InterPro" id="IPR055434">
    <property type="entry name" value="STING_TM"/>
</dbReference>
<evidence type="ECO:0000256" key="4">
    <source>
        <dbReference type="ARBA" id="ARBA00023136"/>
    </source>
</evidence>
<gene>
    <name evidence="8" type="primary">Tmem173</name>
    <name evidence="8" type="ORF">G6Z77_0006623</name>
</gene>
<keyword evidence="9" id="KW-1185">Reference proteome</keyword>
<feature type="transmembrane region" description="Helical" evidence="5">
    <location>
        <begin position="16"/>
        <end position="32"/>
    </location>
</feature>
<protein>
    <submittedName>
        <fullName evidence="8">STING protein</fullName>
    </submittedName>
</protein>
<dbReference type="CDD" id="cd12146">
    <property type="entry name" value="STING_C"/>
    <property type="match status" value="1"/>
</dbReference>
<dbReference type="Gene3D" id="3.40.50.12100">
    <property type="entry name" value="Stimulator of interferon genes protein"/>
    <property type="match status" value="1"/>
</dbReference>
<sequence>MESEKYSTADRKLKTYLAYSVVLLGFFALAAFKTTKDRTIVSVIATTFVASVFLVIFLLCDVTLRLCQTLVSFTTDVNQHSEESFWSVAKYHFSLNTLSATIVIIAALLFLGLSITIRGCPLRYAWDFGPYVCVPLMIFSFCLVRMSNLAWETGSLSDLSIMKGLDYGTGMAYNFYYGYLRLTLPSSETGKKGIIEKIENFEDYHNVTFPVHKLFLLIPSSGYIPPDLKEASCQWMENVHELEEEKRNRAGNIGRTYRNNAYKIHPGGRKLGNKPIYIVVEGATPLLTYYEVQKHNHPESAVYKQYKSKIIEKFYTKLQEILQSNPETRDLCELIYYDDFDAQGNKINVATILLERISKIINFAQVLKEIRQRRS</sequence>
<dbReference type="Pfam" id="PF23417">
    <property type="entry name" value="STING_TM"/>
    <property type="match status" value="1"/>
</dbReference>
<keyword evidence="3 5" id="KW-1133">Transmembrane helix</keyword>
<accession>A0A836G8V6</accession>
<feature type="transmembrane region" description="Helical" evidence="5">
    <location>
        <begin position="93"/>
        <end position="116"/>
    </location>
</feature>
<dbReference type="InterPro" id="IPR055432">
    <property type="entry name" value="STING_LBD"/>
</dbReference>
<reference evidence="8 9" key="1">
    <citation type="submission" date="2020-02" db="EMBL/GenBank/DDBJ databases">
        <title>Relaxed selection underlies rapid genomic changes in the transitions from sociality to social parasitism in ants.</title>
        <authorList>
            <person name="Bi X."/>
        </authorList>
    </citation>
    <scope>NUCLEOTIDE SEQUENCE [LARGE SCALE GENOMIC DNA]</scope>
    <source>
        <strain evidence="8">BGI-DK2014b</strain>
        <tissue evidence="8">Whole body</tissue>
    </source>
</reference>
<dbReference type="InterPro" id="IPR033952">
    <property type="entry name" value="STING_C"/>
</dbReference>
<dbReference type="Proteomes" id="UP000670152">
    <property type="component" value="Unassembled WGS sequence"/>
</dbReference>
<dbReference type="InterPro" id="IPR029158">
    <property type="entry name" value="STING"/>
</dbReference>
<evidence type="ECO:0000313" key="8">
    <source>
        <dbReference type="EMBL" id="KAG5333870.1"/>
    </source>
</evidence>
<dbReference type="GO" id="GO:0000045">
    <property type="term" value="P:autophagosome assembly"/>
    <property type="evidence" value="ECO:0007669"/>
    <property type="project" value="TreeGrafter"/>
</dbReference>
<feature type="transmembrane region" description="Helical" evidence="5">
    <location>
        <begin position="39"/>
        <end position="59"/>
    </location>
</feature>
<feature type="domain" description="STING ligand-binding" evidence="6">
    <location>
        <begin position="166"/>
        <end position="359"/>
    </location>
</feature>
<dbReference type="GO" id="GO:0005789">
    <property type="term" value="C:endoplasmic reticulum membrane"/>
    <property type="evidence" value="ECO:0007669"/>
    <property type="project" value="TreeGrafter"/>
</dbReference>
<evidence type="ECO:0000313" key="9">
    <source>
        <dbReference type="Proteomes" id="UP000670152"/>
    </source>
</evidence>
<keyword evidence="4 5" id="KW-0472">Membrane</keyword>
<feature type="non-terminal residue" evidence="8">
    <location>
        <position position="1"/>
    </location>
</feature>
<dbReference type="InterPro" id="IPR038623">
    <property type="entry name" value="STING_C_sf"/>
</dbReference>
<evidence type="ECO:0000256" key="2">
    <source>
        <dbReference type="ARBA" id="ARBA00022692"/>
    </source>
</evidence>
<evidence type="ECO:0000256" key="3">
    <source>
        <dbReference type="ARBA" id="ARBA00022989"/>
    </source>
</evidence>
<evidence type="ECO:0000259" key="6">
    <source>
        <dbReference type="Pfam" id="PF15009"/>
    </source>
</evidence>
<evidence type="ECO:0000256" key="1">
    <source>
        <dbReference type="ARBA" id="ARBA00004141"/>
    </source>
</evidence>
<dbReference type="GO" id="GO:0035438">
    <property type="term" value="F:cyclic-di-GMP binding"/>
    <property type="evidence" value="ECO:0007669"/>
    <property type="project" value="InterPro"/>
</dbReference>
<dbReference type="GO" id="GO:0005776">
    <property type="term" value="C:autophagosome"/>
    <property type="evidence" value="ECO:0007669"/>
    <property type="project" value="TreeGrafter"/>
</dbReference>
<dbReference type="Pfam" id="PF15009">
    <property type="entry name" value="STING_LBD"/>
    <property type="match status" value="1"/>
</dbReference>
<proteinExistence type="predicted"/>
<dbReference type="GO" id="GO:0032481">
    <property type="term" value="P:positive regulation of type I interferon production"/>
    <property type="evidence" value="ECO:0007669"/>
    <property type="project" value="InterPro"/>
</dbReference>
<dbReference type="GO" id="GO:0002218">
    <property type="term" value="P:activation of innate immune response"/>
    <property type="evidence" value="ECO:0007669"/>
    <property type="project" value="InterPro"/>
</dbReference>
<evidence type="ECO:0000259" key="7">
    <source>
        <dbReference type="Pfam" id="PF23417"/>
    </source>
</evidence>
<dbReference type="OrthoDB" id="6053839at2759"/>